<gene>
    <name evidence="1" type="ORF">BpHYR1_011345</name>
</gene>
<accession>A0A3M7SLT7</accession>
<sequence>MESNDQTRKSSSISSKKSIGPAKFVKSEIRQLYRKAFHEYDKILNIRKKNLKRFIHLFLERGLKFSIEEKEMEDISINWGLINFWVQNDGQHTFHLKEYDTGALNDVLKFKHKELEKEESSIYSENRTFYSFNDFNTNDELERERIRNSELKYNLKKF</sequence>
<keyword evidence="2" id="KW-1185">Reference proteome</keyword>
<dbReference type="Proteomes" id="UP000276133">
    <property type="component" value="Unassembled WGS sequence"/>
</dbReference>
<reference evidence="1 2" key="1">
    <citation type="journal article" date="2018" name="Sci. Rep.">
        <title>Genomic signatures of local adaptation to the degree of environmental predictability in rotifers.</title>
        <authorList>
            <person name="Franch-Gras L."/>
            <person name="Hahn C."/>
            <person name="Garcia-Roger E.M."/>
            <person name="Carmona M.J."/>
            <person name="Serra M."/>
            <person name="Gomez A."/>
        </authorList>
    </citation>
    <scope>NUCLEOTIDE SEQUENCE [LARGE SCALE GENOMIC DNA]</scope>
    <source>
        <strain evidence="1">HYR1</strain>
    </source>
</reference>
<proteinExistence type="predicted"/>
<name>A0A3M7SLT7_BRAPC</name>
<evidence type="ECO:0000313" key="2">
    <source>
        <dbReference type="Proteomes" id="UP000276133"/>
    </source>
</evidence>
<comment type="caution">
    <text evidence="1">The sequence shown here is derived from an EMBL/GenBank/DDBJ whole genome shotgun (WGS) entry which is preliminary data.</text>
</comment>
<protein>
    <submittedName>
        <fullName evidence="1">Uncharacterized protein</fullName>
    </submittedName>
</protein>
<evidence type="ECO:0000313" key="1">
    <source>
        <dbReference type="EMBL" id="RNA36696.1"/>
    </source>
</evidence>
<dbReference type="AlphaFoldDB" id="A0A3M7SLT7"/>
<organism evidence="1 2">
    <name type="scientific">Brachionus plicatilis</name>
    <name type="common">Marine rotifer</name>
    <name type="synonym">Brachionus muelleri</name>
    <dbReference type="NCBI Taxonomy" id="10195"/>
    <lineage>
        <taxon>Eukaryota</taxon>
        <taxon>Metazoa</taxon>
        <taxon>Spiralia</taxon>
        <taxon>Gnathifera</taxon>
        <taxon>Rotifera</taxon>
        <taxon>Eurotatoria</taxon>
        <taxon>Monogononta</taxon>
        <taxon>Pseudotrocha</taxon>
        <taxon>Ploima</taxon>
        <taxon>Brachionidae</taxon>
        <taxon>Brachionus</taxon>
    </lineage>
</organism>
<dbReference type="EMBL" id="REGN01001139">
    <property type="protein sequence ID" value="RNA36696.1"/>
    <property type="molecule type" value="Genomic_DNA"/>
</dbReference>